<dbReference type="PANTHER" id="PTHR44019:SF20">
    <property type="entry name" value="WD REPEAT-CONTAINING PROTEIN 55"/>
    <property type="match status" value="1"/>
</dbReference>
<evidence type="ECO:0000256" key="4">
    <source>
        <dbReference type="ARBA" id="ARBA00023478"/>
    </source>
</evidence>
<sequence length="482" mass="53881">MSSKFRQVNDRRGENVNRCILEGEVGYKLKSGTMRNFYKPGVDDVDSDSSIDIADEAEMMFEVVGEEDVDDDDISDDPEKDDSSDDDFNPSDPDSDDSDVQEQQKANGDDAEAGSSEAGPSSANLNEEEEDDDTVKAIIAAIKKPRFQPPEIKLDDFVTDISFHTDEDILAIATITGDVLLYKYSNEENTLLKSFEVHTKACRDIEFSEDGKILLSCSKDKSVMLTDVETGKLKKFYDNAHNSAIYTLYVVDENLFATGDDSGTVKLWDSRTETPVFALKEVEDYISAILTNDAKKLLLFTSGDGYLTTINMGSRKLYVQSEPYEEELTCMNLFRNDSKVIIGTSKGRFYSFNWGEFGYHSDMFPGMKAPIGVMVPLTDRIGCVSGEDGVLRAAHIAPFRNLGIVGQHSLSVESLDINHSGEYIASSSHNNDVRFWNVKYFEDFGDIKYNDKHNTYRERRHNLPSSKVSNASDFFADLAGDD</sequence>
<gene>
    <name evidence="7" type="ORF">HERILL_LOCUS2973</name>
</gene>
<keyword evidence="3" id="KW-0677">Repeat</keyword>
<dbReference type="PROSITE" id="PS50294">
    <property type="entry name" value="WD_REPEATS_REGION"/>
    <property type="match status" value="1"/>
</dbReference>
<reference evidence="7 8" key="1">
    <citation type="submission" date="2020-11" db="EMBL/GenBank/DDBJ databases">
        <authorList>
            <person name="Wallbank WR R."/>
            <person name="Pardo Diaz C."/>
            <person name="Kozak K."/>
            <person name="Martin S."/>
            <person name="Jiggins C."/>
            <person name="Moest M."/>
            <person name="Warren A I."/>
            <person name="Generalovic N T."/>
            <person name="Byers J.R.P. K."/>
            <person name="Montejo-Kovacevich G."/>
            <person name="Yen C E."/>
        </authorList>
    </citation>
    <scope>NUCLEOTIDE SEQUENCE [LARGE SCALE GENOMIC DNA]</scope>
</reference>
<dbReference type="AlphaFoldDB" id="A0A7R8UFB1"/>
<dbReference type="SUPFAM" id="SSF50978">
    <property type="entry name" value="WD40 repeat-like"/>
    <property type="match status" value="1"/>
</dbReference>
<name>A0A7R8UFB1_HERIL</name>
<protein>
    <recommendedName>
        <fullName evidence="4">WD repeat-containing protein 55 homolog</fullName>
    </recommendedName>
</protein>
<accession>A0A7R8UFB1</accession>
<dbReference type="InterPro" id="IPR050505">
    <property type="entry name" value="WDR55/POC1"/>
</dbReference>
<evidence type="ECO:0000256" key="1">
    <source>
        <dbReference type="ARBA" id="ARBA00007625"/>
    </source>
</evidence>
<keyword evidence="8" id="KW-1185">Reference proteome</keyword>
<dbReference type="InterPro" id="IPR019775">
    <property type="entry name" value="WD40_repeat_CS"/>
</dbReference>
<dbReference type="PANTHER" id="PTHR44019">
    <property type="entry name" value="WD REPEAT-CONTAINING PROTEIN 55"/>
    <property type="match status" value="1"/>
</dbReference>
<evidence type="ECO:0000256" key="2">
    <source>
        <dbReference type="ARBA" id="ARBA00022574"/>
    </source>
</evidence>
<proteinExistence type="inferred from homology"/>
<feature type="repeat" description="WD" evidence="5">
    <location>
        <begin position="238"/>
        <end position="278"/>
    </location>
</feature>
<keyword evidence="2 5" id="KW-0853">WD repeat</keyword>
<dbReference type="InterPro" id="IPR001680">
    <property type="entry name" value="WD40_rpt"/>
</dbReference>
<dbReference type="Pfam" id="PF24796">
    <property type="entry name" value="WDR55"/>
    <property type="match status" value="1"/>
</dbReference>
<dbReference type="OrthoDB" id="2288928at2759"/>
<evidence type="ECO:0000256" key="5">
    <source>
        <dbReference type="PROSITE-ProRule" id="PRU00221"/>
    </source>
</evidence>
<dbReference type="InterPro" id="IPR036322">
    <property type="entry name" value="WD40_repeat_dom_sf"/>
</dbReference>
<evidence type="ECO:0000256" key="6">
    <source>
        <dbReference type="SAM" id="MobiDB-lite"/>
    </source>
</evidence>
<evidence type="ECO:0000256" key="3">
    <source>
        <dbReference type="ARBA" id="ARBA00022737"/>
    </source>
</evidence>
<evidence type="ECO:0000313" key="8">
    <source>
        <dbReference type="Proteomes" id="UP000594454"/>
    </source>
</evidence>
<dbReference type="InterPro" id="IPR015943">
    <property type="entry name" value="WD40/YVTN_repeat-like_dom_sf"/>
</dbReference>
<feature type="compositionally biased region" description="Acidic residues" evidence="6">
    <location>
        <begin position="62"/>
        <end position="100"/>
    </location>
</feature>
<dbReference type="FunCoup" id="A0A7R8UFB1">
    <property type="interactions" value="718"/>
</dbReference>
<feature type="region of interest" description="Disordered" evidence="6">
    <location>
        <begin position="62"/>
        <end position="132"/>
    </location>
</feature>
<dbReference type="InParanoid" id="A0A7R8UFB1"/>
<organism evidence="7 8">
    <name type="scientific">Hermetia illucens</name>
    <name type="common">Black soldier fly</name>
    <dbReference type="NCBI Taxonomy" id="343691"/>
    <lineage>
        <taxon>Eukaryota</taxon>
        <taxon>Metazoa</taxon>
        <taxon>Ecdysozoa</taxon>
        <taxon>Arthropoda</taxon>
        <taxon>Hexapoda</taxon>
        <taxon>Insecta</taxon>
        <taxon>Pterygota</taxon>
        <taxon>Neoptera</taxon>
        <taxon>Endopterygota</taxon>
        <taxon>Diptera</taxon>
        <taxon>Brachycera</taxon>
        <taxon>Stratiomyomorpha</taxon>
        <taxon>Stratiomyidae</taxon>
        <taxon>Hermetiinae</taxon>
        <taxon>Hermetia</taxon>
    </lineage>
</organism>
<dbReference type="PROSITE" id="PS50082">
    <property type="entry name" value="WD_REPEATS_2"/>
    <property type="match status" value="3"/>
</dbReference>
<dbReference type="Gene3D" id="2.130.10.10">
    <property type="entry name" value="YVTN repeat-like/Quinoprotein amine dehydrogenase"/>
    <property type="match status" value="2"/>
</dbReference>
<feature type="compositionally biased region" description="Low complexity" evidence="6">
    <location>
        <begin position="113"/>
        <end position="123"/>
    </location>
</feature>
<dbReference type="EMBL" id="LR899009">
    <property type="protein sequence ID" value="CAD7079775.1"/>
    <property type="molecule type" value="Genomic_DNA"/>
</dbReference>
<feature type="repeat" description="WD" evidence="5">
    <location>
        <begin position="405"/>
        <end position="439"/>
    </location>
</feature>
<dbReference type="SMART" id="SM00320">
    <property type="entry name" value="WD40"/>
    <property type="match status" value="5"/>
</dbReference>
<evidence type="ECO:0000313" key="7">
    <source>
        <dbReference type="EMBL" id="CAD7079775.1"/>
    </source>
</evidence>
<feature type="repeat" description="WD" evidence="5">
    <location>
        <begin position="195"/>
        <end position="236"/>
    </location>
</feature>
<dbReference type="Proteomes" id="UP000594454">
    <property type="component" value="Chromosome 1"/>
</dbReference>
<comment type="similarity">
    <text evidence="1">Belongs to the WD repeat WDR55 family.</text>
</comment>
<dbReference type="PROSITE" id="PS00678">
    <property type="entry name" value="WD_REPEATS_1"/>
    <property type="match status" value="1"/>
</dbReference>